<gene>
    <name evidence="3" type="ORF">SDC9_59006</name>
</gene>
<feature type="domain" description="YDG" evidence="1">
    <location>
        <begin position="24"/>
        <end position="101"/>
    </location>
</feature>
<feature type="domain" description="Secretion system C-terminal sorting" evidence="2">
    <location>
        <begin position="214"/>
        <end position="277"/>
    </location>
</feature>
<dbReference type="EMBL" id="VSSQ01002004">
    <property type="protein sequence ID" value="MPM12652.1"/>
    <property type="molecule type" value="Genomic_DNA"/>
</dbReference>
<evidence type="ECO:0008006" key="4">
    <source>
        <dbReference type="Google" id="ProtNLM"/>
    </source>
</evidence>
<evidence type="ECO:0000259" key="2">
    <source>
        <dbReference type="Pfam" id="PF18962"/>
    </source>
</evidence>
<name>A0A644X912_9ZZZZ</name>
<evidence type="ECO:0000313" key="3">
    <source>
        <dbReference type="EMBL" id="MPM12652.1"/>
    </source>
</evidence>
<dbReference type="InterPro" id="IPR041248">
    <property type="entry name" value="YDG"/>
</dbReference>
<dbReference type="NCBIfam" id="TIGR04183">
    <property type="entry name" value="Por_Secre_tail"/>
    <property type="match status" value="1"/>
</dbReference>
<accession>A0A644X912</accession>
<evidence type="ECO:0000259" key="1">
    <source>
        <dbReference type="Pfam" id="PF18657"/>
    </source>
</evidence>
<comment type="caution">
    <text evidence="3">The sequence shown here is derived from an EMBL/GenBank/DDBJ whole genome shotgun (WGS) entry which is preliminary data.</text>
</comment>
<protein>
    <recommendedName>
        <fullName evidence="4">Secretion system C-terminal sorting domain-containing protein</fullName>
    </recommendedName>
</protein>
<dbReference type="Pfam" id="PF18657">
    <property type="entry name" value="YDG"/>
    <property type="match status" value="2"/>
</dbReference>
<dbReference type="AlphaFoldDB" id="A0A644X912"/>
<organism evidence="3">
    <name type="scientific">bioreactor metagenome</name>
    <dbReference type="NCBI Taxonomy" id="1076179"/>
    <lineage>
        <taxon>unclassified sequences</taxon>
        <taxon>metagenomes</taxon>
        <taxon>ecological metagenomes</taxon>
    </lineage>
</organism>
<dbReference type="InterPro" id="IPR026444">
    <property type="entry name" value="Secre_tail"/>
</dbReference>
<proteinExistence type="predicted"/>
<reference evidence="3" key="1">
    <citation type="submission" date="2019-08" db="EMBL/GenBank/DDBJ databases">
        <authorList>
            <person name="Kucharzyk K."/>
            <person name="Murdoch R.W."/>
            <person name="Higgins S."/>
            <person name="Loffler F."/>
        </authorList>
    </citation>
    <scope>NUCLEOTIDE SEQUENCE</scope>
</reference>
<dbReference type="Pfam" id="PF18962">
    <property type="entry name" value="Por_Secre_tail"/>
    <property type="match status" value="1"/>
</dbReference>
<feature type="domain" description="YDG" evidence="1">
    <location>
        <begin position="110"/>
        <end position="191"/>
    </location>
</feature>
<sequence length="282" mass="29414">MTLSGVDNSNYFLTQPIGITANITPKELTVTGTVAQNKIYDGTTDAVISGSVLQGAIGSEDVNLIESGTFAQADTGTAIAVTVNMSLSGADISNYYLSQPTGLTADILQREVTIAGTFTVANKTYDGTTNATITDNQLTLVNTIVGDDISLANVVAEFQSTAVANNVSVTITNADLTGTDSGNYILSLVGSPTTTANILSGVGMDETFNADFNVYPNPATSYVNITCTEQISKIVVFNAAGQVVSEVMNSSVMNIENFDTGLYLINVTTSNGNVLSGKFMKE</sequence>